<keyword evidence="5 8" id="KW-0812">Transmembrane</keyword>
<feature type="transmembrane region" description="Helical" evidence="8">
    <location>
        <begin position="7"/>
        <end position="25"/>
    </location>
</feature>
<comment type="similarity">
    <text evidence="2 8">Belongs to the 4-toluene sulfonate uptake permease (TSUP) (TC 2.A.102) family.</text>
</comment>
<dbReference type="InterPro" id="IPR052017">
    <property type="entry name" value="TSUP"/>
</dbReference>
<keyword evidence="4 8" id="KW-1003">Cell membrane</keyword>
<keyword evidence="6 8" id="KW-1133">Transmembrane helix</keyword>
<dbReference type="RefSeq" id="WP_164627325.1">
    <property type="nucleotide sequence ID" value="NZ_JAAIVJ010000011.1"/>
</dbReference>
<gene>
    <name evidence="9" type="ORF">G4Z14_15365</name>
</gene>
<feature type="transmembrane region" description="Helical" evidence="8">
    <location>
        <begin position="172"/>
        <end position="192"/>
    </location>
</feature>
<evidence type="ECO:0000256" key="8">
    <source>
        <dbReference type="RuleBase" id="RU363041"/>
    </source>
</evidence>
<feature type="transmembrane region" description="Helical" evidence="8">
    <location>
        <begin position="106"/>
        <end position="126"/>
    </location>
</feature>
<feature type="transmembrane region" description="Helical" evidence="8">
    <location>
        <begin position="37"/>
        <end position="60"/>
    </location>
</feature>
<reference evidence="9 10" key="1">
    <citation type="submission" date="2020-02" db="EMBL/GenBank/DDBJ databases">
        <authorList>
            <person name="Chen W.-M."/>
        </authorList>
    </citation>
    <scope>NUCLEOTIDE SEQUENCE [LARGE SCALE GENOMIC DNA]</scope>
    <source>
        <strain evidence="9 10">KMS-5</strain>
    </source>
</reference>
<dbReference type="PANTHER" id="PTHR30269:SF37">
    <property type="entry name" value="MEMBRANE TRANSPORTER PROTEIN"/>
    <property type="match status" value="1"/>
</dbReference>
<comment type="caution">
    <text evidence="9">The sequence shown here is derived from an EMBL/GenBank/DDBJ whole genome shotgun (WGS) entry which is preliminary data.</text>
</comment>
<evidence type="ECO:0000313" key="10">
    <source>
        <dbReference type="Proteomes" id="UP000477782"/>
    </source>
</evidence>
<dbReference type="PANTHER" id="PTHR30269">
    <property type="entry name" value="TRANSMEMBRANE PROTEIN YFCA"/>
    <property type="match status" value="1"/>
</dbReference>
<name>A0A6M0QW10_9RHOB</name>
<dbReference type="GO" id="GO:0005886">
    <property type="term" value="C:plasma membrane"/>
    <property type="evidence" value="ECO:0007669"/>
    <property type="project" value="UniProtKB-SubCell"/>
</dbReference>
<evidence type="ECO:0000313" key="9">
    <source>
        <dbReference type="EMBL" id="NEY91678.1"/>
    </source>
</evidence>
<keyword evidence="10" id="KW-1185">Reference proteome</keyword>
<dbReference type="InterPro" id="IPR002781">
    <property type="entry name" value="TM_pro_TauE-like"/>
</dbReference>
<proteinExistence type="inferred from homology"/>
<evidence type="ECO:0000256" key="4">
    <source>
        <dbReference type="ARBA" id="ARBA00022475"/>
    </source>
</evidence>
<accession>A0A6M0QW10</accession>
<dbReference type="Pfam" id="PF01925">
    <property type="entry name" value="TauE"/>
    <property type="match status" value="1"/>
</dbReference>
<feature type="transmembrane region" description="Helical" evidence="8">
    <location>
        <begin position="227"/>
        <end position="247"/>
    </location>
</feature>
<feature type="transmembrane region" description="Helical" evidence="8">
    <location>
        <begin position="80"/>
        <end position="99"/>
    </location>
</feature>
<feature type="transmembrane region" description="Helical" evidence="8">
    <location>
        <begin position="198"/>
        <end position="215"/>
    </location>
</feature>
<evidence type="ECO:0000256" key="3">
    <source>
        <dbReference type="ARBA" id="ARBA00022448"/>
    </source>
</evidence>
<keyword evidence="7 8" id="KW-0472">Membrane</keyword>
<sequence length="248" mass="26375">MTLPFDIGLWGALWMGAAVLVAAFVRGYSGFGYSAMVIAASSLVANPLNFVAVVVIAEAAMTLQAWHGVGPEVDWKRVKWLVLGAVVGLPLGLWALTAIPEDWARAVISAYVLLMCLVLLAGWRLAREVGAGGTLATGLVSGLANAPGMGGLPVAAFFAAQPMAAATFRATLVAYFPILDLYSAPLYFWHGLVTWDTLWASLMVLPLTFLGNWLGGRHFFNTDPQDFRRFAILLLAGLAALGLVKAVL</sequence>
<dbReference type="Proteomes" id="UP000477782">
    <property type="component" value="Unassembled WGS sequence"/>
</dbReference>
<evidence type="ECO:0000256" key="6">
    <source>
        <dbReference type="ARBA" id="ARBA00022989"/>
    </source>
</evidence>
<evidence type="ECO:0000256" key="2">
    <source>
        <dbReference type="ARBA" id="ARBA00009142"/>
    </source>
</evidence>
<dbReference type="EMBL" id="JAAIVJ010000011">
    <property type="protein sequence ID" value="NEY91678.1"/>
    <property type="molecule type" value="Genomic_DNA"/>
</dbReference>
<evidence type="ECO:0000256" key="1">
    <source>
        <dbReference type="ARBA" id="ARBA00004651"/>
    </source>
</evidence>
<comment type="subcellular location">
    <subcellularLocation>
        <location evidence="1 8">Cell membrane</location>
        <topology evidence="1 8">Multi-pass membrane protein</topology>
    </subcellularLocation>
</comment>
<keyword evidence="3" id="KW-0813">Transport</keyword>
<feature type="transmembrane region" description="Helical" evidence="8">
    <location>
        <begin position="138"/>
        <end position="160"/>
    </location>
</feature>
<evidence type="ECO:0000256" key="7">
    <source>
        <dbReference type="ARBA" id="ARBA00023136"/>
    </source>
</evidence>
<dbReference type="AlphaFoldDB" id="A0A6M0QW10"/>
<evidence type="ECO:0000256" key="5">
    <source>
        <dbReference type="ARBA" id="ARBA00022692"/>
    </source>
</evidence>
<organism evidence="9 10">
    <name type="scientific">Tabrizicola oligotrophica</name>
    <dbReference type="NCBI Taxonomy" id="2710650"/>
    <lineage>
        <taxon>Bacteria</taxon>
        <taxon>Pseudomonadati</taxon>
        <taxon>Pseudomonadota</taxon>
        <taxon>Alphaproteobacteria</taxon>
        <taxon>Rhodobacterales</taxon>
        <taxon>Paracoccaceae</taxon>
        <taxon>Tabrizicola</taxon>
    </lineage>
</organism>
<protein>
    <recommendedName>
        <fullName evidence="8">Probable membrane transporter protein</fullName>
    </recommendedName>
</protein>